<evidence type="ECO:0000313" key="2">
    <source>
        <dbReference type="EMBL" id="KAK9927763.1"/>
    </source>
</evidence>
<feature type="region of interest" description="Disordered" evidence="1">
    <location>
        <begin position="245"/>
        <end position="305"/>
    </location>
</feature>
<gene>
    <name evidence="2" type="ORF">M0R45_024930</name>
</gene>
<feature type="compositionally biased region" description="Basic residues" evidence="1">
    <location>
        <begin position="157"/>
        <end position="168"/>
    </location>
</feature>
<feature type="compositionally biased region" description="Basic residues" evidence="1">
    <location>
        <begin position="113"/>
        <end position="126"/>
    </location>
</feature>
<feature type="compositionally biased region" description="Basic and acidic residues" evidence="1">
    <location>
        <begin position="19"/>
        <end position="30"/>
    </location>
</feature>
<keyword evidence="3" id="KW-1185">Reference proteome</keyword>
<comment type="caution">
    <text evidence="2">The sequence shown here is derived from an EMBL/GenBank/DDBJ whole genome shotgun (WGS) entry which is preliminary data.</text>
</comment>
<reference evidence="2 3" key="1">
    <citation type="journal article" date="2023" name="G3 (Bethesda)">
        <title>A chromosome-length genome assembly and annotation of blackberry (Rubus argutus, cv. 'Hillquist').</title>
        <authorList>
            <person name="Bruna T."/>
            <person name="Aryal R."/>
            <person name="Dudchenko O."/>
            <person name="Sargent D.J."/>
            <person name="Mead D."/>
            <person name="Buti M."/>
            <person name="Cavallini A."/>
            <person name="Hytonen T."/>
            <person name="Andres J."/>
            <person name="Pham M."/>
            <person name="Weisz D."/>
            <person name="Mascagni F."/>
            <person name="Usai G."/>
            <person name="Natali L."/>
            <person name="Bassil N."/>
            <person name="Fernandez G.E."/>
            <person name="Lomsadze A."/>
            <person name="Armour M."/>
            <person name="Olukolu B."/>
            <person name="Poorten T."/>
            <person name="Britton C."/>
            <person name="Davik J."/>
            <person name="Ashrafi H."/>
            <person name="Aiden E.L."/>
            <person name="Borodovsky M."/>
            <person name="Worthington M."/>
        </authorList>
    </citation>
    <scope>NUCLEOTIDE SEQUENCE [LARGE SCALE GENOMIC DNA]</scope>
    <source>
        <strain evidence="2">PI 553951</strain>
    </source>
</reference>
<evidence type="ECO:0000313" key="3">
    <source>
        <dbReference type="Proteomes" id="UP001457282"/>
    </source>
</evidence>
<sequence length="305" mass="34622">MAESPRRRNRDTQQINLQETEKTRELKTSAEETGQALLQQRQLRPRGKTCLNLSKLQLNLWQVPSPSQPLHQQYALLSNTGGSQVEKTGVEDLSQPMKQPRVEKPGVGDSSQLKKKQVNRFYQRKRCTPEPSPKAFQDLGPAITDHLSQHMEQNTNHHGRQKKFKSKPTARESTDELALITQQLVVEPQTPVESLLLNPAAVEHLPQTTKVPPQKQQQLRHMKLRSCSQAASQSEPDVPIIESLPSQHHCEQPQEQIIVSSQKKRRGRPPKPKLDETASGDVSLPSKRQSCRNNQKDEEGHLSWM</sequence>
<dbReference type="Proteomes" id="UP001457282">
    <property type="component" value="Unassembled WGS sequence"/>
</dbReference>
<dbReference type="EMBL" id="JBEDUW010000005">
    <property type="protein sequence ID" value="KAK9927763.1"/>
    <property type="molecule type" value="Genomic_DNA"/>
</dbReference>
<proteinExistence type="predicted"/>
<protein>
    <submittedName>
        <fullName evidence="2">Uncharacterized protein</fullName>
    </submittedName>
</protein>
<name>A0AAW1WVS1_RUBAR</name>
<evidence type="ECO:0000256" key="1">
    <source>
        <dbReference type="SAM" id="MobiDB-lite"/>
    </source>
</evidence>
<feature type="compositionally biased region" description="Basic residues" evidence="1">
    <location>
        <begin position="262"/>
        <end position="271"/>
    </location>
</feature>
<feature type="region of interest" description="Disordered" evidence="1">
    <location>
        <begin position="1"/>
        <end position="33"/>
    </location>
</feature>
<feature type="region of interest" description="Disordered" evidence="1">
    <location>
        <begin position="153"/>
        <end position="175"/>
    </location>
</feature>
<organism evidence="2 3">
    <name type="scientific">Rubus argutus</name>
    <name type="common">Southern blackberry</name>
    <dbReference type="NCBI Taxonomy" id="59490"/>
    <lineage>
        <taxon>Eukaryota</taxon>
        <taxon>Viridiplantae</taxon>
        <taxon>Streptophyta</taxon>
        <taxon>Embryophyta</taxon>
        <taxon>Tracheophyta</taxon>
        <taxon>Spermatophyta</taxon>
        <taxon>Magnoliopsida</taxon>
        <taxon>eudicotyledons</taxon>
        <taxon>Gunneridae</taxon>
        <taxon>Pentapetalae</taxon>
        <taxon>rosids</taxon>
        <taxon>fabids</taxon>
        <taxon>Rosales</taxon>
        <taxon>Rosaceae</taxon>
        <taxon>Rosoideae</taxon>
        <taxon>Rosoideae incertae sedis</taxon>
        <taxon>Rubus</taxon>
    </lineage>
</organism>
<feature type="region of interest" description="Disordered" evidence="1">
    <location>
        <begin position="86"/>
        <end position="140"/>
    </location>
</feature>
<accession>A0AAW1WVS1</accession>
<feature type="compositionally biased region" description="Basic and acidic residues" evidence="1">
    <location>
        <begin position="294"/>
        <end position="305"/>
    </location>
</feature>
<dbReference type="AlphaFoldDB" id="A0AAW1WVS1"/>